<keyword evidence="1" id="KW-0472">Membrane</keyword>
<organism evidence="2 3">
    <name type="scientific">Nocardiopsis codii</name>
    <dbReference type="NCBI Taxonomy" id="3065942"/>
    <lineage>
        <taxon>Bacteria</taxon>
        <taxon>Bacillati</taxon>
        <taxon>Actinomycetota</taxon>
        <taxon>Actinomycetes</taxon>
        <taxon>Streptosporangiales</taxon>
        <taxon>Nocardiopsidaceae</taxon>
        <taxon>Nocardiopsis</taxon>
    </lineage>
</organism>
<keyword evidence="3" id="KW-1185">Reference proteome</keyword>
<feature type="transmembrane region" description="Helical" evidence="1">
    <location>
        <begin position="38"/>
        <end position="58"/>
    </location>
</feature>
<evidence type="ECO:0000256" key="1">
    <source>
        <dbReference type="SAM" id="Phobius"/>
    </source>
</evidence>
<evidence type="ECO:0000313" key="2">
    <source>
        <dbReference type="EMBL" id="MEE2037585.1"/>
    </source>
</evidence>
<reference evidence="2 3" key="1">
    <citation type="submission" date="2023-08" db="EMBL/GenBank/DDBJ databases">
        <authorList>
            <person name="Girao M."/>
            <person name="Carvalho M.F."/>
        </authorList>
    </citation>
    <scope>NUCLEOTIDE SEQUENCE [LARGE SCALE GENOMIC DNA]</scope>
    <source>
        <strain evidence="2 3">CT-R113</strain>
    </source>
</reference>
<dbReference type="RefSeq" id="WP_330091384.1">
    <property type="nucleotide sequence ID" value="NZ_JAUZMY010000008.1"/>
</dbReference>
<keyword evidence="1" id="KW-1133">Transmembrane helix</keyword>
<protein>
    <submittedName>
        <fullName evidence="2">Uncharacterized protein</fullName>
    </submittedName>
</protein>
<keyword evidence="1" id="KW-0812">Transmembrane</keyword>
<evidence type="ECO:0000313" key="3">
    <source>
        <dbReference type="Proteomes" id="UP001356095"/>
    </source>
</evidence>
<dbReference type="Proteomes" id="UP001356095">
    <property type="component" value="Unassembled WGS sequence"/>
</dbReference>
<sequence>MINYAQGEYHDENDPAVQRFKKAAAEYQSPKSTPQGGCALLFAVMTFPAFLAAAGIGIENFLG</sequence>
<accession>A0ABU7K5U0</accession>
<dbReference type="EMBL" id="JAUZMY010000008">
    <property type="protein sequence ID" value="MEE2037585.1"/>
    <property type="molecule type" value="Genomic_DNA"/>
</dbReference>
<gene>
    <name evidence="2" type="ORF">Q8791_10175</name>
</gene>
<comment type="caution">
    <text evidence="2">The sequence shown here is derived from an EMBL/GenBank/DDBJ whole genome shotgun (WGS) entry which is preliminary data.</text>
</comment>
<proteinExistence type="predicted"/>
<name>A0ABU7K5U0_9ACTN</name>